<organism evidence="2 3">
    <name type="scientific">Arcicella rosea</name>
    <dbReference type="NCBI Taxonomy" id="502909"/>
    <lineage>
        <taxon>Bacteria</taxon>
        <taxon>Pseudomonadati</taxon>
        <taxon>Bacteroidota</taxon>
        <taxon>Cytophagia</taxon>
        <taxon>Cytophagales</taxon>
        <taxon>Flectobacillaceae</taxon>
        <taxon>Arcicella</taxon>
    </lineage>
</organism>
<accession>A0A841EJ03</accession>
<keyword evidence="3" id="KW-1185">Reference proteome</keyword>
<dbReference type="EMBL" id="JACHKT010000009">
    <property type="protein sequence ID" value="MBB6002946.1"/>
    <property type="molecule type" value="Genomic_DNA"/>
</dbReference>
<feature type="transmembrane region" description="Helical" evidence="1">
    <location>
        <begin position="6"/>
        <end position="27"/>
    </location>
</feature>
<proteinExistence type="predicted"/>
<comment type="caution">
    <text evidence="2">The sequence shown here is derived from an EMBL/GenBank/DDBJ whole genome shotgun (WGS) entry which is preliminary data.</text>
</comment>
<keyword evidence="1" id="KW-1133">Transmembrane helix</keyword>
<gene>
    <name evidence="2" type="ORF">HNP25_001598</name>
</gene>
<keyword evidence="1" id="KW-0812">Transmembrane</keyword>
<reference evidence="2 3" key="1">
    <citation type="submission" date="2020-08" db="EMBL/GenBank/DDBJ databases">
        <title>Functional genomics of gut bacteria from endangered species of beetles.</title>
        <authorList>
            <person name="Carlos-Shanley C."/>
        </authorList>
    </citation>
    <scope>NUCLEOTIDE SEQUENCE [LARGE SCALE GENOMIC DNA]</scope>
    <source>
        <strain evidence="2 3">S00070</strain>
    </source>
</reference>
<keyword evidence="1" id="KW-0472">Membrane</keyword>
<dbReference type="AlphaFoldDB" id="A0A841EJ03"/>
<evidence type="ECO:0000256" key="1">
    <source>
        <dbReference type="SAM" id="Phobius"/>
    </source>
</evidence>
<sequence>MNKWKTAFWVCLTTLIIILIVGFYTILDQSASLTYMRDGYKDTENDLDNLTKLINETDLTKAQIKESLKRHEHFGNMNFQSDTISLYRVNLIFNNNNKLSRIAKQW</sequence>
<dbReference type="Proteomes" id="UP000524404">
    <property type="component" value="Unassembled WGS sequence"/>
</dbReference>
<protein>
    <submittedName>
        <fullName evidence="2">Uncharacterized protein</fullName>
    </submittedName>
</protein>
<evidence type="ECO:0000313" key="2">
    <source>
        <dbReference type="EMBL" id="MBB6002946.1"/>
    </source>
</evidence>
<dbReference type="RefSeq" id="WP_184132933.1">
    <property type="nucleotide sequence ID" value="NZ_JACHKT010000009.1"/>
</dbReference>
<evidence type="ECO:0000313" key="3">
    <source>
        <dbReference type="Proteomes" id="UP000524404"/>
    </source>
</evidence>
<name>A0A841EJ03_9BACT</name>